<organism evidence="2 3">
    <name type="scientific">Rhododendron griersonianum</name>
    <dbReference type="NCBI Taxonomy" id="479676"/>
    <lineage>
        <taxon>Eukaryota</taxon>
        <taxon>Viridiplantae</taxon>
        <taxon>Streptophyta</taxon>
        <taxon>Embryophyta</taxon>
        <taxon>Tracheophyta</taxon>
        <taxon>Spermatophyta</taxon>
        <taxon>Magnoliopsida</taxon>
        <taxon>eudicotyledons</taxon>
        <taxon>Gunneridae</taxon>
        <taxon>Pentapetalae</taxon>
        <taxon>asterids</taxon>
        <taxon>Ericales</taxon>
        <taxon>Ericaceae</taxon>
        <taxon>Ericoideae</taxon>
        <taxon>Rhodoreae</taxon>
        <taxon>Rhododendron</taxon>
    </lineage>
</organism>
<gene>
    <name evidence="2" type="ORF">RHGRI_032588</name>
</gene>
<evidence type="ECO:0000256" key="1">
    <source>
        <dbReference type="SAM" id="MobiDB-lite"/>
    </source>
</evidence>
<evidence type="ECO:0000313" key="3">
    <source>
        <dbReference type="Proteomes" id="UP000823749"/>
    </source>
</evidence>
<evidence type="ECO:0000313" key="2">
    <source>
        <dbReference type="EMBL" id="KAG5526354.1"/>
    </source>
</evidence>
<proteinExistence type="predicted"/>
<comment type="caution">
    <text evidence="2">The sequence shown here is derived from an EMBL/GenBank/DDBJ whole genome shotgun (WGS) entry which is preliminary data.</text>
</comment>
<keyword evidence="3" id="KW-1185">Reference proteome</keyword>
<dbReference type="PANTHER" id="PTHR36325">
    <property type="entry name" value="MYOSIN-2 HEAVY CHAIN-LIKE PROTEIN"/>
    <property type="match status" value="1"/>
</dbReference>
<dbReference type="EMBL" id="JACTNZ010000011">
    <property type="protein sequence ID" value="KAG5526354.1"/>
    <property type="molecule type" value="Genomic_DNA"/>
</dbReference>
<dbReference type="PANTHER" id="PTHR36325:SF1">
    <property type="entry name" value="MYOSIN-2 HEAVY CHAIN-LIKE PROTEIN"/>
    <property type="match status" value="1"/>
</dbReference>
<reference evidence="2" key="1">
    <citation type="submission" date="2020-08" db="EMBL/GenBank/DDBJ databases">
        <title>Plant Genome Project.</title>
        <authorList>
            <person name="Zhang R.-G."/>
        </authorList>
    </citation>
    <scope>NUCLEOTIDE SEQUENCE</scope>
    <source>
        <strain evidence="2">WSP0</strain>
        <tissue evidence="2">Leaf</tissue>
    </source>
</reference>
<dbReference type="Proteomes" id="UP000823749">
    <property type="component" value="Chromosome 11"/>
</dbReference>
<dbReference type="AlphaFoldDB" id="A0AAV6II76"/>
<protein>
    <submittedName>
        <fullName evidence="2">Uncharacterized protein</fullName>
    </submittedName>
</protein>
<sequence>MDLGCIDMGCIEKQSDEAFLDSETSTNGSGLSNSKNRKFSFTALTLLDVFSHLYAEQGIDITNEKEPSPKKLPSQLVSKEKGGLLLEEKNKTAAGGMNSTLDETLGDSNPHYSRVLREKMAVSEAAHKAMETQKAAMVEASWCRILRAARIQSKEAEALLLEAEKTAAEAFEAATSIGVIMDDKPDCPRKDYEIETSERSTTALAVTASFETAFEVDKQVAAAVKSAFVKLASCRSINKDEFRELLRKISQHPDIDEGNQDLSELSSECESDTAAEFDPGFHRDSLCSQDLKLDCEKAVEEVRERKYKKKQPFQKFNTTKLVDMMLERLRCLQEDELASLAIIVATCGLNAALEEAENFKQPDLGSASDYTSAPALRRISSVGGGARKQFEAELPSLDKFLVKRLTKLEREVLEAKNARMNDKEIEEMKGNIPNPYETRGMKLERSRTHNGVMRNMKQDITDLPSLDKFLVKHVSKLEREVQEAKNRRDFEPTEGGVKVTDFDKKSPSVTPVHIVDEITTPLCCDREQMGKENIDLNKKGDGGLETMKKESRLISKIEKPSEPLIHMQTILEAPETVSLQDGKNESKVIGNSLGKERLGVSDNGIHRYQKKYGGTTSVGDFESLDKVLVKHVSKLEKEKMAMGSKEELVRVKRRDPNTLSDTNEGSLDQILVKHKSRLEKEKMAAAQQPDDRMTHFVSRREARERELQEAWGGIGLGNSIHPHLKRRDPNTESENTEGSLDQILVKHTSRLEKEKIAAAAQQPDDQIKHSVSRREARERELQQAWGGLSFGNSLHPHVSRLERDKASFLISLNKFLI</sequence>
<feature type="region of interest" description="Disordered" evidence="1">
    <location>
        <begin position="718"/>
        <end position="738"/>
    </location>
</feature>
<accession>A0AAV6II76</accession>
<name>A0AAV6II76_9ERIC</name>